<evidence type="ECO:0000313" key="1">
    <source>
        <dbReference type="EMBL" id="MPL97324.1"/>
    </source>
</evidence>
<dbReference type="Pfam" id="PF05861">
    <property type="entry name" value="PhnI"/>
    <property type="match status" value="1"/>
</dbReference>
<accession>A0A644W0Q7</accession>
<dbReference type="GO" id="GO:0061693">
    <property type="term" value="F:alpha-D-ribose 1-methylphosphonate 5-triphosphate synthase activity"/>
    <property type="evidence" value="ECO:0007669"/>
    <property type="project" value="UniProtKB-EC"/>
</dbReference>
<dbReference type="EC" id="2.7.8.37" evidence="1"/>
<comment type="caution">
    <text evidence="1">The sequence shown here is derived from an EMBL/GenBank/DDBJ whole genome shotgun (WGS) entry which is preliminary data.</text>
</comment>
<proteinExistence type="predicted"/>
<dbReference type="EMBL" id="VSSQ01000549">
    <property type="protein sequence ID" value="MPL97324.1"/>
    <property type="molecule type" value="Genomic_DNA"/>
</dbReference>
<reference evidence="1" key="1">
    <citation type="submission" date="2019-08" db="EMBL/GenBank/DDBJ databases">
        <authorList>
            <person name="Kucharzyk K."/>
            <person name="Murdoch R.W."/>
            <person name="Higgins S."/>
            <person name="Loffler F."/>
        </authorList>
    </citation>
    <scope>NUCLEOTIDE SEQUENCE</scope>
</reference>
<dbReference type="AlphaFoldDB" id="A0A644W0Q7"/>
<dbReference type="PIRSF" id="PIRSF007313">
    <property type="entry name" value="PhnI"/>
    <property type="match status" value="1"/>
</dbReference>
<dbReference type="GO" id="GO:0019634">
    <property type="term" value="P:organic phosphonate metabolic process"/>
    <property type="evidence" value="ECO:0007669"/>
    <property type="project" value="InterPro"/>
</dbReference>
<organism evidence="1">
    <name type="scientific">bioreactor metagenome</name>
    <dbReference type="NCBI Taxonomy" id="1076179"/>
    <lineage>
        <taxon>unclassified sequences</taxon>
        <taxon>metagenomes</taxon>
        <taxon>ecological metagenomes</taxon>
    </lineage>
</organism>
<protein>
    <submittedName>
        <fullName evidence="1">Alpha-D-ribose 1-methylphosphonate 5-triphosphate synthase subunit PhnI</fullName>
        <ecNumber evidence="1">2.7.8.37</ecNumber>
    </submittedName>
</protein>
<sequence length="364" mass="41045">MGYVAVKGGSEAIAESIQRLKYERIKNGTVLDTRDIENGMRGLIDTVMSESSLYDRQVASVAIKQAEGSIEEAVFLMRAYRSTLPRKYYSNVIDTKNMFVERRISASFKDIPGGQILGTTYDYTHRLIDFDLSKENTTEVEKWLDSYRKTSELEEPADIDLCNLPRVTDMLRKEGIIAQAIEDNTPPIDVTKKNIEFPTKRSERLQVLTRGQTGAVIALGYASLRGFGDLHPTVGELRVGYVDICIANPMGDDEFYIGNIQITEVESYISSPDKNNADGNKLNLTIGYGVCYGQNESKAIAMSILDTDLETQEKKFPTQDEEFVLYHIDSVEATGFISHLKLPHYVTFKSKLDSIRRTREAREK</sequence>
<dbReference type="InterPro" id="IPR008773">
    <property type="entry name" value="PhnI"/>
</dbReference>
<keyword evidence="1" id="KW-0808">Transferase</keyword>
<gene>
    <name evidence="1" type="primary">phnI_1</name>
    <name evidence="1" type="ORF">SDC9_43513</name>
</gene>
<name>A0A644W0Q7_9ZZZZ</name>